<feature type="transmembrane region" description="Helical" evidence="2">
    <location>
        <begin position="126"/>
        <end position="144"/>
    </location>
</feature>
<evidence type="ECO:0000313" key="4">
    <source>
        <dbReference type="Proteomes" id="UP000475532"/>
    </source>
</evidence>
<feature type="transmembrane region" description="Helical" evidence="2">
    <location>
        <begin position="156"/>
        <end position="177"/>
    </location>
</feature>
<name>A0A6L9QX66_9ACTN</name>
<keyword evidence="2" id="KW-0812">Transmembrane</keyword>
<feature type="transmembrane region" description="Helical" evidence="2">
    <location>
        <begin position="28"/>
        <end position="45"/>
    </location>
</feature>
<comment type="caution">
    <text evidence="3">The sequence shown here is derived from an EMBL/GenBank/DDBJ whole genome shotgun (WGS) entry which is preliminary data.</text>
</comment>
<organism evidence="3 4">
    <name type="scientific">Actinomadura bangladeshensis</name>
    <dbReference type="NCBI Taxonomy" id="453573"/>
    <lineage>
        <taxon>Bacteria</taxon>
        <taxon>Bacillati</taxon>
        <taxon>Actinomycetota</taxon>
        <taxon>Actinomycetes</taxon>
        <taxon>Streptosporangiales</taxon>
        <taxon>Thermomonosporaceae</taxon>
        <taxon>Actinomadura</taxon>
    </lineage>
</organism>
<proteinExistence type="predicted"/>
<accession>A0A6L9QX66</accession>
<keyword evidence="2" id="KW-1133">Transmembrane helix</keyword>
<gene>
    <name evidence="3" type="ORF">G3I70_45385</name>
</gene>
<keyword evidence="2" id="KW-0472">Membrane</keyword>
<reference evidence="3 4" key="1">
    <citation type="submission" date="2020-01" db="EMBL/GenBank/DDBJ databases">
        <title>Insect and environment-associated Actinomycetes.</title>
        <authorList>
            <person name="Currrie C."/>
            <person name="Chevrette M."/>
            <person name="Carlson C."/>
            <person name="Stubbendieck R."/>
            <person name="Wendt-Pienkowski E."/>
        </authorList>
    </citation>
    <scope>NUCLEOTIDE SEQUENCE [LARGE SCALE GENOMIC DNA]</scope>
    <source>
        <strain evidence="3 4">SID10258</strain>
    </source>
</reference>
<sequence>MDGRRADERRGDERRGTAGPDDRERADYAGAVYGSLLAASVVVGASPRQEPVPAPTLVALLLASGLVFWLAHVYARLAGDRQYGLRTNWPEMRSVGRREWPLAQAAVPPAAAAFACWAAGLSDGAASWTALLVALGGQVGWTVAAGRRADAGVRLIVVSGAVNLVLGLLIVALKVALAH</sequence>
<evidence type="ECO:0000256" key="1">
    <source>
        <dbReference type="SAM" id="MobiDB-lite"/>
    </source>
</evidence>
<dbReference type="Proteomes" id="UP000475532">
    <property type="component" value="Unassembled WGS sequence"/>
</dbReference>
<evidence type="ECO:0000256" key="2">
    <source>
        <dbReference type="SAM" id="Phobius"/>
    </source>
</evidence>
<evidence type="ECO:0000313" key="3">
    <source>
        <dbReference type="EMBL" id="NEA29688.1"/>
    </source>
</evidence>
<protein>
    <recommendedName>
        <fullName evidence="5">Integral membrane protein</fullName>
    </recommendedName>
</protein>
<feature type="transmembrane region" description="Helical" evidence="2">
    <location>
        <begin position="57"/>
        <end position="79"/>
    </location>
</feature>
<dbReference type="RefSeq" id="WP_163064366.1">
    <property type="nucleotide sequence ID" value="NZ_JAAGLI010001220.1"/>
</dbReference>
<feature type="transmembrane region" description="Helical" evidence="2">
    <location>
        <begin position="100"/>
        <end position="120"/>
    </location>
</feature>
<evidence type="ECO:0008006" key="5">
    <source>
        <dbReference type="Google" id="ProtNLM"/>
    </source>
</evidence>
<dbReference type="EMBL" id="JAAGLI010001220">
    <property type="protein sequence ID" value="NEA29688.1"/>
    <property type="molecule type" value="Genomic_DNA"/>
</dbReference>
<dbReference type="AlphaFoldDB" id="A0A6L9QX66"/>
<feature type="region of interest" description="Disordered" evidence="1">
    <location>
        <begin position="1"/>
        <end position="25"/>
    </location>
</feature>